<feature type="domain" description="Methyltransferase type 11" evidence="3">
    <location>
        <begin position="46"/>
        <end position="143"/>
    </location>
</feature>
<dbReference type="Gene3D" id="3.40.50.150">
    <property type="entry name" value="Vaccinia Virus protein VP39"/>
    <property type="match status" value="1"/>
</dbReference>
<dbReference type="PANTHER" id="PTHR44068">
    <property type="entry name" value="ZGC:194242"/>
    <property type="match status" value="1"/>
</dbReference>
<dbReference type="SUPFAM" id="SSF53335">
    <property type="entry name" value="S-adenosyl-L-methionine-dependent methyltransferases"/>
    <property type="match status" value="1"/>
</dbReference>
<keyword evidence="2" id="KW-0812">Transmembrane</keyword>
<evidence type="ECO:0000313" key="4">
    <source>
        <dbReference type="EMBL" id="KKQ94713.1"/>
    </source>
</evidence>
<gene>
    <name evidence="4" type="ORF">UT18_C0008G0018</name>
</gene>
<dbReference type="GO" id="GO:0032259">
    <property type="term" value="P:methylation"/>
    <property type="evidence" value="ECO:0007669"/>
    <property type="project" value="UniProtKB-KW"/>
</dbReference>
<dbReference type="PATRIC" id="fig|1618345.3.peg.526"/>
<proteinExistence type="predicted"/>
<dbReference type="CDD" id="cd02440">
    <property type="entry name" value="AdoMet_MTases"/>
    <property type="match status" value="1"/>
</dbReference>
<protein>
    <submittedName>
        <fullName evidence="4">Methyltransferase type 11</fullName>
    </submittedName>
</protein>
<dbReference type="InterPro" id="IPR013216">
    <property type="entry name" value="Methyltransf_11"/>
</dbReference>
<evidence type="ECO:0000256" key="2">
    <source>
        <dbReference type="SAM" id="Phobius"/>
    </source>
</evidence>
<dbReference type="InterPro" id="IPR029063">
    <property type="entry name" value="SAM-dependent_MTases_sf"/>
</dbReference>
<evidence type="ECO:0000256" key="1">
    <source>
        <dbReference type="ARBA" id="ARBA00022679"/>
    </source>
</evidence>
<dbReference type="EMBL" id="LBVV01000008">
    <property type="protein sequence ID" value="KKQ94713.1"/>
    <property type="molecule type" value="Genomic_DNA"/>
</dbReference>
<dbReference type="AlphaFoldDB" id="A0A0G0LS24"/>
<evidence type="ECO:0000313" key="5">
    <source>
        <dbReference type="Proteomes" id="UP000034207"/>
    </source>
</evidence>
<evidence type="ECO:0000259" key="3">
    <source>
        <dbReference type="Pfam" id="PF08241"/>
    </source>
</evidence>
<organism evidence="4 5">
    <name type="scientific">candidate division CPR2 bacterium GW2011_GWC2_39_10</name>
    <dbReference type="NCBI Taxonomy" id="1618345"/>
    <lineage>
        <taxon>Bacteria</taxon>
        <taxon>Bacteria division CPR2</taxon>
    </lineage>
</organism>
<dbReference type="Pfam" id="PF08241">
    <property type="entry name" value="Methyltransf_11"/>
    <property type="match status" value="1"/>
</dbReference>
<dbReference type="PANTHER" id="PTHR44068:SF11">
    <property type="entry name" value="GERANYL DIPHOSPHATE 2-C-METHYLTRANSFERASE"/>
    <property type="match status" value="1"/>
</dbReference>
<accession>A0A0G0LS24</accession>
<dbReference type="Proteomes" id="UP000034207">
    <property type="component" value="Unassembled WGS sequence"/>
</dbReference>
<reference evidence="4 5" key="1">
    <citation type="journal article" date="2015" name="Nature">
        <title>rRNA introns, odd ribosomes, and small enigmatic genomes across a large radiation of phyla.</title>
        <authorList>
            <person name="Brown C.T."/>
            <person name="Hug L.A."/>
            <person name="Thomas B.C."/>
            <person name="Sharon I."/>
            <person name="Castelle C.J."/>
            <person name="Singh A."/>
            <person name="Wilkins M.J."/>
            <person name="Williams K.H."/>
            <person name="Banfield J.F."/>
        </authorList>
    </citation>
    <scope>NUCLEOTIDE SEQUENCE [LARGE SCALE GENOMIC DNA]</scope>
</reference>
<sequence>MGQRKISTKNWQKLWKSNYGFNKNHPVESKIFREIYKISNMGEKILEAGSGTGKISAKISASERKTYLLDIAPEAIMFSKRFFKSKKLKGHFFVGDIFKMPFADNSFDIVWNSGVVEHFNKKEIKQIYEEMRRVCKRGGKIAIIVPTKGKIYLKFKAKMEETGKWTYGYEKPIESLCFLDKNIIFENKIAFSEQLEFISLAYPLVIIPIKILYILSNLLEHIPGYKKIMTKYWGSYLLISVFKKG</sequence>
<keyword evidence="2" id="KW-0472">Membrane</keyword>
<dbReference type="STRING" id="1618345.UT18_C0008G0018"/>
<dbReference type="GO" id="GO:0008757">
    <property type="term" value="F:S-adenosylmethionine-dependent methyltransferase activity"/>
    <property type="evidence" value="ECO:0007669"/>
    <property type="project" value="InterPro"/>
</dbReference>
<name>A0A0G0LS24_UNCC2</name>
<keyword evidence="2" id="KW-1133">Transmembrane helix</keyword>
<dbReference type="InterPro" id="IPR050447">
    <property type="entry name" value="Erg6_SMT_methyltransf"/>
</dbReference>
<comment type="caution">
    <text evidence="4">The sequence shown here is derived from an EMBL/GenBank/DDBJ whole genome shotgun (WGS) entry which is preliminary data.</text>
</comment>
<keyword evidence="4" id="KW-0489">Methyltransferase</keyword>
<keyword evidence="1 4" id="KW-0808">Transferase</keyword>
<feature type="transmembrane region" description="Helical" evidence="2">
    <location>
        <begin position="200"/>
        <end position="219"/>
    </location>
</feature>